<dbReference type="EMBL" id="JASUXU010000002">
    <property type="protein sequence ID" value="KAK0327855.1"/>
    <property type="molecule type" value="Genomic_DNA"/>
</dbReference>
<sequence>MSCQAACQRRTEHQHAPGRAPERYRSPPPAAWDAHELPSSLDAPRRDTSATDNDPDDSLPTVAVHEHPLPHRAARARVKRQQTLTSVTSTPATEVLRASGLRLQTSPAGSVFIMPDDNSPCPAPSLLTPLGA</sequence>
<evidence type="ECO:0000313" key="3">
    <source>
        <dbReference type="EMBL" id="KAK1013212.1"/>
    </source>
</evidence>
<feature type="compositionally biased region" description="Basic and acidic residues" evidence="1">
    <location>
        <begin position="9"/>
        <end position="25"/>
    </location>
</feature>
<reference evidence="3" key="2">
    <citation type="submission" date="2023-06" db="EMBL/GenBank/DDBJ databases">
        <title>Black Yeasts Isolated from many extreme environments.</title>
        <authorList>
            <person name="Coleine C."/>
            <person name="Stajich J.E."/>
            <person name="Selbmann L."/>
        </authorList>
    </citation>
    <scope>NUCLEOTIDE SEQUENCE</scope>
    <source>
        <strain evidence="3">CCFEE 5200</strain>
    </source>
</reference>
<feature type="region of interest" description="Disordered" evidence="1">
    <location>
        <begin position="1"/>
        <end position="87"/>
    </location>
</feature>
<dbReference type="Proteomes" id="UP001175353">
    <property type="component" value="Unassembled WGS sequence"/>
</dbReference>
<evidence type="ECO:0000313" key="2">
    <source>
        <dbReference type="EMBL" id="KAK0327855.1"/>
    </source>
</evidence>
<evidence type="ECO:0000256" key="1">
    <source>
        <dbReference type="SAM" id="MobiDB-lite"/>
    </source>
</evidence>
<gene>
    <name evidence="2" type="ORF">LTR82_001373</name>
    <name evidence="3" type="ORF">LTR91_001523</name>
</gene>
<evidence type="ECO:0000313" key="5">
    <source>
        <dbReference type="Proteomes" id="UP001175353"/>
    </source>
</evidence>
<dbReference type="Proteomes" id="UP001168146">
    <property type="component" value="Unassembled WGS sequence"/>
</dbReference>
<comment type="caution">
    <text evidence="2">The sequence shown here is derived from an EMBL/GenBank/DDBJ whole genome shotgun (WGS) entry which is preliminary data.</text>
</comment>
<accession>A0AAN6JF45</accession>
<evidence type="ECO:0000313" key="4">
    <source>
        <dbReference type="Proteomes" id="UP001168146"/>
    </source>
</evidence>
<keyword evidence="5" id="KW-1185">Reference proteome</keyword>
<name>A0AAN6JF45_9PEZI</name>
<reference evidence="2" key="1">
    <citation type="submission" date="2021-12" db="EMBL/GenBank/DDBJ databases">
        <title>Black yeast isolated from Biological Soil Crust.</title>
        <authorList>
            <person name="Kurbessoian T."/>
        </authorList>
    </citation>
    <scope>NUCLEOTIDE SEQUENCE</scope>
    <source>
        <strain evidence="2">CCFEE 5208</strain>
    </source>
</reference>
<dbReference type="EMBL" id="JAUJLE010000006">
    <property type="protein sequence ID" value="KAK1013212.1"/>
    <property type="molecule type" value="Genomic_DNA"/>
</dbReference>
<protein>
    <submittedName>
        <fullName evidence="2">Uncharacterized protein</fullName>
    </submittedName>
</protein>
<organism evidence="2 4">
    <name type="scientific">Friedmanniomyces endolithicus</name>
    <dbReference type="NCBI Taxonomy" id="329885"/>
    <lineage>
        <taxon>Eukaryota</taxon>
        <taxon>Fungi</taxon>
        <taxon>Dikarya</taxon>
        <taxon>Ascomycota</taxon>
        <taxon>Pezizomycotina</taxon>
        <taxon>Dothideomycetes</taxon>
        <taxon>Dothideomycetidae</taxon>
        <taxon>Mycosphaerellales</taxon>
        <taxon>Teratosphaeriaceae</taxon>
        <taxon>Friedmanniomyces</taxon>
    </lineage>
</organism>
<proteinExistence type="predicted"/>
<dbReference type="AlphaFoldDB" id="A0AAN6JF45"/>
<feature type="compositionally biased region" description="Basic residues" evidence="1">
    <location>
        <begin position="70"/>
        <end position="80"/>
    </location>
</feature>